<dbReference type="AlphaFoldDB" id="A0A382U912"/>
<evidence type="ECO:0000313" key="1">
    <source>
        <dbReference type="EMBL" id="SVD30345.1"/>
    </source>
</evidence>
<proteinExistence type="predicted"/>
<gene>
    <name evidence="1" type="ORF">METZ01_LOCUS383199</name>
</gene>
<dbReference type="EMBL" id="UINC01142168">
    <property type="protein sequence ID" value="SVD30345.1"/>
    <property type="molecule type" value="Genomic_DNA"/>
</dbReference>
<reference evidence="1" key="1">
    <citation type="submission" date="2018-05" db="EMBL/GenBank/DDBJ databases">
        <authorList>
            <person name="Lanie J.A."/>
            <person name="Ng W.-L."/>
            <person name="Kazmierczak K.M."/>
            <person name="Andrzejewski T.M."/>
            <person name="Davidsen T.M."/>
            <person name="Wayne K.J."/>
            <person name="Tettelin H."/>
            <person name="Glass J.I."/>
            <person name="Rusch D."/>
            <person name="Podicherti R."/>
            <person name="Tsui H.-C.T."/>
            <person name="Winkler M.E."/>
        </authorList>
    </citation>
    <scope>NUCLEOTIDE SEQUENCE</scope>
</reference>
<protein>
    <submittedName>
        <fullName evidence="1">Uncharacterized protein</fullName>
    </submittedName>
</protein>
<organism evidence="1">
    <name type="scientific">marine metagenome</name>
    <dbReference type="NCBI Taxonomy" id="408172"/>
    <lineage>
        <taxon>unclassified sequences</taxon>
        <taxon>metagenomes</taxon>
        <taxon>ecological metagenomes</taxon>
    </lineage>
</organism>
<accession>A0A382U912</accession>
<name>A0A382U912_9ZZZZ</name>
<feature type="non-terminal residue" evidence="1">
    <location>
        <position position="106"/>
    </location>
</feature>
<sequence>MPYNIYRPEELLERPVGRGLLGLEFPGMESPGSADVNLFYEDFPSGASGSIGTNLEGVVAGATPPFYGSLGFRFLGGNVDIRGRFPVGGYSAEGSIGYQIPLSVLN</sequence>